<organism evidence="1">
    <name type="scientific">Myoviridae sp. ctLEM34</name>
    <dbReference type="NCBI Taxonomy" id="2825082"/>
    <lineage>
        <taxon>Viruses</taxon>
        <taxon>Duplodnaviria</taxon>
        <taxon>Heunggongvirae</taxon>
        <taxon>Uroviricota</taxon>
        <taxon>Caudoviricetes</taxon>
    </lineage>
</organism>
<name>A0A8S5TQZ7_9CAUD</name>
<proteinExistence type="predicted"/>
<sequence>MSIINGIIQAPVSIADVKTALGETSNDLAALCRSDKINMWAKFKPVELNKPFTSDEFDFENNRWRDNATWFKGADFEGVGICGIKIAHSNTLQSLTELYDKGLGSWSRVKVGSTFACPYRLSDFIGYKHAATTPFKRPSIMVEGTKNGSITAIMMIKDVSIDYELNIYNIGILAETYFGVALKNESGQIVCFKTSNEPLKSGNASVDIEDANLDLGVYKAYAFLSSVPLALNRPPVKAIYYTIHGFSASETKVTSNQYDVEKYYVIQAFETIKGEICVKIKIDKSYPGDSRNNFYVMLRFSSTEMDSPMIKGEQAYNFEHVNPGETYTHFFNGIQTGQRYRLEYIFMGKTDHVPVKMIDLNDNLETT</sequence>
<protein>
    <submittedName>
        <fullName evidence="1">Uncharacterized protein</fullName>
    </submittedName>
</protein>
<evidence type="ECO:0000313" key="1">
    <source>
        <dbReference type="EMBL" id="DAF84638.1"/>
    </source>
</evidence>
<reference evidence="1" key="1">
    <citation type="journal article" date="2021" name="Proc. Natl. Acad. Sci. U.S.A.">
        <title>A Catalog of Tens of Thousands of Viruses from Human Metagenomes Reveals Hidden Associations with Chronic Diseases.</title>
        <authorList>
            <person name="Tisza M.J."/>
            <person name="Buck C.B."/>
        </authorList>
    </citation>
    <scope>NUCLEOTIDE SEQUENCE</scope>
    <source>
        <strain evidence="1">CtLEM34</strain>
    </source>
</reference>
<dbReference type="EMBL" id="BK015907">
    <property type="protein sequence ID" value="DAF84638.1"/>
    <property type="molecule type" value="Genomic_DNA"/>
</dbReference>
<accession>A0A8S5TQZ7</accession>